<dbReference type="SUPFAM" id="SSF75005">
    <property type="entry name" value="Arabinanase/levansucrase/invertase"/>
    <property type="match status" value="1"/>
</dbReference>
<proteinExistence type="predicted"/>
<evidence type="ECO:0000313" key="1">
    <source>
        <dbReference type="EMBL" id="PIY97319.1"/>
    </source>
</evidence>
<dbReference type="Proteomes" id="UP000230779">
    <property type="component" value="Unassembled WGS sequence"/>
</dbReference>
<dbReference type="InterPro" id="IPR023296">
    <property type="entry name" value="Glyco_hydro_beta-prop_sf"/>
</dbReference>
<dbReference type="AlphaFoldDB" id="A0A2M7RKP1"/>
<dbReference type="PANTHER" id="PTHR35279">
    <property type="match status" value="1"/>
</dbReference>
<sequence>MFKWKKLGRIFNPLEIRDIEWMKEFAQAPSVLIFDKFIRVYFSCRPLPDENGQYVSYAGYVDLNRSNLSEIVNISKNPVLKLGEPGTFDEFGTYPTSVIKNGNDILAYYGGWTRCESVPFNVAIGLAVSQDNGTTFNKVGPGPILSYSPEEPFVLSGPKIRKFNDLWYLYYISGRKWIMADGRAEPVYKIRMATSSDGKNWIKINKDLIDSKVEEDEAQASPDVFFYQERYHMFFCYRYSTSFRSKEKGYRIGYAYSKDLINWIRDDTKVGMDVSEEGWDSEMLAYPHVFEIDNSIYMLYLGNQVGRHGFGLAKLESYKP</sequence>
<accession>A0A2M7RKP1</accession>
<name>A0A2M7RKP1_9BACT</name>
<gene>
    <name evidence="1" type="ORF">COY66_00275</name>
</gene>
<organism evidence="1 2">
    <name type="scientific">Candidatus Kerfeldbacteria bacterium CG_4_10_14_0_8_um_filter_42_10</name>
    <dbReference type="NCBI Taxonomy" id="2014248"/>
    <lineage>
        <taxon>Bacteria</taxon>
        <taxon>Candidatus Kerfeldiibacteriota</taxon>
    </lineage>
</organism>
<dbReference type="EMBL" id="PFMD01000002">
    <property type="protein sequence ID" value="PIY97319.1"/>
    <property type="molecule type" value="Genomic_DNA"/>
</dbReference>
<protein>
    <submittedName>
        <fullName evidence="1">Glycosylase</fullName>
    </submittedName>
</protein>
<dbReference type="Gene3D" id="2.115.10.20">
    <property type="entry name" value="Glycosyl hydrolase domain, family 43"/>
    <property type="match status" value="2"/>
</dbReference>
<evidence type="ECO:0000313" key="2">
    <source>
        <dbReference type="Proteomes" id="UP000230779"/>
    </source>
</evidence>
<comment type="caution">
    <text evidence="1">The sequence shown here is derived from an EMBL/GenBank/DDBJ whole genome shotgun (WGS) entry which is preliminary data.</text>
</comment>
<dbReference type="PANTHER" id="PTHR35279:SF1">
    <property type="entry name" value="ARABINANASE_LEVANSUCRASE_INVERTASE"/>
    <property type="match status" value="1"/>
</dbReference>
<reference evidence="1 2" key="1">
    <citation type="submission" date="2017-09" db="EMBL/GenBank/DDBJ databases">
        <title>Depth-based differentiation of microbial function through sediment-hosted aquifers and enrichment of novel symbionts in the deep terrestrial subsurface.</title>
        <authorList>
            <person name="Probst A.J."/>
            <person name="Ladd B."/>
            <person name="Jarett J.K."/>
            <person name="Geller-Mcgrath D.E."/>
            <person name="Sieber C.M."/>
            <person name="Emerson J.B."/>
            <person name="Anantharaman K."/>
            <person name="Thomas B.C."/>
            <person name="Malmstrom R."/>
            <person name="Stieglmeier M."/>
            <person name="Klingl A."/>
            <person name="Woyke T."/>
            <person name="Ryan C.M."/>
            <person name="Banfield J.F."/>
        </authorList>
    </citation>
    <scope>NUCLEOTIDE SEQUENCE [LARGE SCALE GENOMIC DNA]</scope>
    <source>
        <strain evidence="1">CG_4_10_14_0_8_um_filter_42_10</strain>
    </source>
</reference>